<dbReference type="SUPFAM" id="SSF46785">
    <property type="entry name" value="Winged helix' DNA-binding domain"/>
    <property type="match status" value="1"/>
</dbReference>
<dbReference type="PANTHER" id="PTHR24567">
    <property type="entry name" value="CRP FAMILY TRANSCRIPTIONAL REGULATORY PROTEIN"/>
    <property type="match status" value="1"/>
</dbReference>
<protein>
    <submittedName>
        <fullName evidence="6">Crp/Fnr family transcriptional regulator</fullName>
    </submittedName>
</protein>
<evidence type="ECO:0000256" key="1">
    <source>
        <dbReference type="ARBA" id="ARBA00023015"/>
    </source>
</evidence>
<dbReference type="Gene3D" id="2.60.120.10">
    <property type="entry name" value="Jelly Rolls"/>
    <property type="match status" value="1"/>
</dbReference>
<dbReference type="PANTHER" id="PTHR24567:SF74">
    <property type="entry name" value="HTH-TYPE TRANSCRIPTIONAL REGULATOR ARCR"/>
    <property type="match status" value="1"/>
</dbReference>
<name>A0ABW0SC05_9RHOB</name>
<dbReference type="EMBL" id="JBHSNA010000005">
    <property type="protein sequence ID" value="MFC5566425.1"/>
    <property type="molecule type" value="Genomic_DNA"/>
</dbReference>
<reference evidence="7" key="1">
    <citation type="journal article" date="2019" name="Int. J. Syst. Evol. Microbiol.">
        <title>The Global Catalogue of Microorganisms (GCM) 10K type strain sequencing project: providing services to taxonomists for standard genome sequencing and annotation.</title>
        <authorList>
            <consortium name="The Broad Institute Genomics Platform"/>
            <consortium name="The Broad Institute Genome Sequencing Center for Infectious Disease"/>
            <person name="Wu L."/>
            <person name="Ma J."/>
        </authorList>
    </citation>
    <scope>NUCLEOTIDE SEQUENCE [LARGE SCALE GENOMIC DNA]</scope>
    <source>
        <strain evidence="7">KACC 11588</strain>
    </source>
</reference>
<dbReference type="InterPro" id="IPR050397">
    <property type="entry name" value="Env_Response_Regulators"/>
</dbReference>
<evidence type="ECO:0000256" key="3">
    <source>
        <dbReference type="ARBA" id="ARBA00023163"/>
    </source>
</evidence>
<evidence type="ECO:0000313" key="6">
    <source>
        <dbReference type="EMBL" id="MFC5566425.1"/>
    </source>
</evidence>
<feature type="domain" description="HTH crp-type" evidence="5">
    <location>
        <begin position="148"/>
        <end position="211"/>
    </location>
</feature>
<dbReference type="Pfam" id="PF13545">
    <property type="entry name" value="HTH_Crp_2"/>
    <property type="match status" value="1"/>
</dbReference>
<dbReference type="InterPro" id="IPR018490">
    <property type="entry name" value="cNMP-bd_dom_sf"/>
</dbReference>
<dbReference type="SMART" id="SM00419">
    <property type="entry name" value="HTH_CRP"/>
    <property type="match status" value="1"/>
</dbReference>
<dbReference type="InterPro" id="IPR014710">
    <property type="entry name" value="RmlC-like_jellyroll"/>
</dbReference>
<evidence type="ECO:0000256" key="2">
    <source>
        <dbReference type="ARBA" id="ARBA00023125"/>
    </source>
</evidence>
<dbReference type="PROSITE" id="PS50042">
    <property type="entry name" value="CNMP_BINDING_3"/>
    <property type="match status" value="1"/>
</dbReference>
<dbReference type="Gene3D" id="1.10.10.10">
    <property type="entry name" value="Winged helix-like DNA-binding domain superfamily/Winged helix DNA-binding domain"/>
    <property type="match status" value="1"/>
</dbReference>
<keyword evidence="7" id="KW-1185">Reference proteome</keyword>
<gene>
    <name evidence="6" type="ORF">ACFPOC_08330</name>
</gene>
<dbReference type="InterPro" id="IPR036390">
    <property type="entry name" value="WH_DNA-bd_sf"/>
</dbReference>
<feature type="domain" description="Cyclic nucleotide-binding" evidence="4">
    <location>
        <begin position="27"/>
        <end position="117"/>
    </location>
</feature>
<comment type="caution">
    <text evidence="6">The sequence shown here is derived from an EMBL/GenBank/DDBJ whole genome shotgun (WGS) entry which is preliminary data.</text>
</comment>
<keyword evidence="2" id="KW-0238">DNA-binding</keyword>
<dbReference type="InterPro" id="IPR012318">
    <property type="entry name" value="HTH_CRP"/>
</dbReference>
<evidence type="ECO:0000259" key="5">
    <source>
        <dbReference type="PROSITE" id="PS51063"/>
    </source>
</evidence>
<organism evidence="6 7">
    <name type="scientific">Rubellimicrobium aerolatum</name>
    <dbReference type="NCBI Taxonomy" id="490979"/>
    <lineage>
        <taxon>Bacteria</taxon>
        <taxon>Pseudomonadati</taxon>
        <taxon>Pseudomonadota</taxon>
        <taxon>Alphaproteobacteria</taxon>
        <taxon>Rhodobacterales</taxon>
        <taxon>Roseobacteraceae</taxon>
        <taxon>Rubellimicrobium</taxon>
    </lineage>
</organism>
<dbReference type="InterPro" id="IPR000595">
    <property type="entry name" value="cNMP-bd_dom"/>
</dbReference>
<dbReference type="PROSITE" id="PS51063">
    <property type="entry name" value="HTH_CRP_2"/>
    <property type="match status" value="1"/>
</dbReference>
<dbReference type="SUPFAM" id="SSF51206">
    <property type="entry name" value="cAMP-binding domain-like"/>
    <property type="match status" value="1"/>
</dbReference>
<dbReference type="Pfam" id="PF00027">
    <property type="entry name" value="cNMP_binding"/>
    <property type="match status" value="1"/>
</dbReference>
<evidence type="ECO:0000259" key="4">
    <source>
        <dbReference type="PROSITE" id="PS50042"/>
    </source>
</evidence>
<accession>A0ABW0SC05</accession>
<sequence length="223" mass="24108">MPPSPPAWTRRAGLLHLPPWAERELGALPSAAVERGTVLFRPGQSARGFVVVLSGRIDVFLTGPTGREILLYSVEPGQSCVQTTLSLLGGEDYAGEAVAAEPAEVALIPRGLFLRLMDEAPPFRAFVFGAFGARMQELLRLLERVAFQRVESRLAAALLAMAEGDEVRATQAELATRVGTAREVVSRRLDGFARRGWVATDRGQVHLRDAAALRRLAAAEDLA</sequence>
<proteinExistence type="predicted"/>
<dbReference type="InterPro" id="IPR036388">
    <property type="entry name" value="WH-like_DNA-bd_sf"/>
</dbReference>
<dbReference type="CDD" id="cd00038">
    <property type="entry name" value="CAP_ED"/>
    <property type="match status" value="1"/>
</dbReference>
<evidence type="ECO:0000313" key="7">
    <source>
        <dbReference type="Proteomes" id="UP001596056"/>
    </source>
</evidence>
<keyword evidence="1" id="KW-0805">Transcription regulation</keyword>
<keyword evidence="3" id="KW-0804">Transcription</keyword>
<dbReference type="Proteomes" id="UP001596056">
    <property type="component" value="Unassembled WGS sequence"/>
</dbReference>
<dbReference type="RefSeq" id="WP_209840062.1">
    <property type="nucleotide sequence ID" value="NZ_JAGGJP010000006.1"/>
</dbReference>